<accession>A0A975BLF7</accession>
<dbReference type="GO" id="GO:0043709">
    <property type="term" value="P:cell adhesion involved in single-species biofilm formation"/>
    <property type="evidence" value="ECO:0007669"/>
    <property type="project" value="TreeGrafter"/>
</dbReference>
<dbReference type="Pfam" id="PF00072">
    <property type="entry name" value="Response_reg"/>
    <property type="match status" value="1"/>
</dbReference>
<dbReference type="Pfam" id="PF00990">
    <property type="entry name" value="GGDEF"/>
    <property type="match status" value="1"/>
</dbReference>
<dbReference type="CDD" id="cd01949">
    <property type="entry name" value="GGDEF"/>
    <property type="match status" value="1"/>
</dbReference>
<evidence type="ECO:0000259" key="5">
    <source>
        <dbReference type="PROSITE" id="PS50887"/>
    </source>
</evidence>
<feature type="domain" description="GGDEF" evidence="5">
    <location>
        <begin position="167"/>
        <end position="300"/>
    </location>
</feature>
<name>A0A975BLF7_9BACT</name>
<dbReference type="AlphaFoldDB" id="A0A975BLF7"/>
<dbReference type="SMART" id="SM00267">
    <property type="entry name" value="GGDEF"/>
    <property type="match status" value="1"/>
</dbReference>
<dbReference type="InterPro" id="IPR029787">
    <property type="entry name" value="Nucleotide_cyclase"/>
</dbReference>
<dbReference type="CDD" id="cd00156">
    <property type="entry name" value="REC"/>
    <property type="match status" value="1"/>
</dbReference>
<dbReference type="PROSITE" id="PS50110">
    <property type="entry name" value="RESPONSE_REGULATORY"/>
    <property type="match status" value="1"/>
</dbReference>
<evidence type="ECO:0000256" key="3">
    <source>
        <dbReference type="PROSITE-ProRule" id="PRU00169"/>
    </source>
</evidence>
<dbReference type="PANTHER" id="PTHR45138:SF9">
    <property type="entry name" value="DIGUANYLATE CYCLASE DGCM-RELATED"/>
    <property type="match status" value="1"/>
</dbReference>
<dbReference type="NCBIfam" id="TIGR00254">
    <property type="entry name" value="GGDEF"/>
    <property type="match status" value="1"/>
</dbReference>
<dbReference type="PROSITE" id="PS50887">
    <property type="entry name" value="GGDEF"/>
    <property type="match status" value="1"/>
</dbReference>
<keyword evidence="7" id="KW-1185">Reference proteome</keyword>
<dbReference type="SMART" id="SM00448">
    <property type="entry name" value="REC"/>
    <property type="match status" value="1"/>
</dbReference>
<dbReference type="Gene3D" id="3.30.70.270">
    <property type="match status" value="1"/>
</dbReference>
<dbReference type="SUPFAM" id="SSF55073">
    <property type="entry name" value="Nucleotide cyclase"/>
    <property type="match status" value="1"/>
</dbReference>
<evidence type="ECO:0000256" key="1">
    <source>
        <dbReference type="ARBA" id="ARBA00012528"/>
    </source>
</evidence>
<gene>
    <name evidence="6" type="ORF">dnm_036120</name>
</gene>
<feature type="domain" description="Response regulatory" evidence="4">
    <location>
        <begin position="4"/>
        <end position="117"/>
    </location>
</feature>
<dbReference type="GO" id="GO:0000160">
    <property type="term" value="P:phosphorelay signal transduction system"/>
    <property type="evidence" value="ECO:0007669"/>
    <property type="project" value="InterPro"/>
</dbReference>
<evidence type="ECO:0000313" key="6">
    <source>
        <dbReference type="EMBL" id="QTA87578.1"/>
    </source>
</evidence>
<protein>
    <recommendedName>
        <fullName evidence="1">diguanylate cyclase</fullName>
        <ecNumber evidence="1">2.7.7.65</ecNumber>
    </recommendedName>
</protein>
<organism evidence="6 7">
    <name type="scientific">Desulfonema magnum</name>
    <dbReference type="NCBI Taxonomy" id="45655"/>
    <lineage>
        <taxon>Bacteria</taxon>
        <taxon>Pseudomonadati</taxon>
        <taxon>Thermodesulfobacteriota</taxon>
        <taxon>Desulfobacteria</taxon>
        <taxon>Desulfobacterales</taxon>
        <taxon>Desulfococcaceae</taxon>
        <taxon>Desulfonema</taxon>
    </lineage>
</organism>
<dbReference type="GO" id="GO:0052621">
    <property type="term" value="F:diguanylate cyclase activity"/>
    <property type="evidence" value="ECO:0007669"/>
    <property type="project" value="UniProtKB-EC"/>
</dbReference>
<dbReference type="InterPro" id="IPR000160">
    <property type="entry name" value="GGDEF_dom"/>
</dbReference>
<keyword evidence="3" id="KW-0597">Phosphoprotein</keyword>
<comment type="catalytic activity">
    <reaction evidence="2">
        <text>2 GTP = 3',3'-c-di-GMP + 2 diphosphate</text>
        <dbReference type="Rhea" id="RHEA:24898"/>
        <dbReference type="ChEBI" id="CHEBI:33019"/>
        <dbReference type="ChEBI" id="CHEBI:37565"/>
        <dbReference type="ChEBI" id="CHEBI:58805"/>
        <dbReference type="EC" id="2.7.7.65"/>
    </reaction>
</comment>
<evidence type="ECO:0000313" key="7">
    <source>
        <dbReference type="Proteomes" id="UP000663722"/>
    </source>
</evidence>
<dbReference type="PANTHER" id="PTHR45138">
    <property type="entry name" value="REGULATORY COMPONENTS OF SENSORY TRANSDUCTION SYSTEM"/>
    <property type="match status" value="1"/>
</dbReference>
<dbReference type="SUPFAM" id="SSF52172">
    <property type="entry name" value="CheY-like"/>
    <property type="match status" value="1"/>
</dbReference>
<proteinExistence type="predicted"/>
<dbReference type="GO" id="GO:1902201">
    <property type="term" value="P:negative regulation of bacterial-type flagellum-dependent cell motility"/>
    <property type="evidence" value="ECO:0007669"/>
    <property type="project" value="TreeGrafter"/>
</dbReference>
<dbReference type="InterPro" id="IPR043128">
    <property type="entry name" value="Rev_trsase/Diguanyl_cyclase"/>
</dbReference>
<feature type="modified residue" description="4-aspartylphosphate" evidence="3">
    <location>
        <position position="53"/>
    </location>
</feature>
<dbReference type="KEGG" id="dmm:dnm_036120"/>
<dbReference type="InterPro" id="IPR001789">
    <property type="entry name" value="Sig_transdc_resp-reg_receiver"/>
</dbReference>
<dbReference type="FunFam" id="3.30.70.270:FF:000001">
    <property type="entry name" value="Diguanylate cyclase domain protein"/>
    <property type="match status" value="1"/>
</dbReference>
<dbReference type="EC" id="2.7.7.65" evidence="1"/>
<reference evidence="6" key="1">
    <citation type="journal article" date="2021" name="Microb. Physiol.">
        <title>Proteogenomic Insights into the Physiology of Marine, Sulfate-Reducing, Filamentous Desulfonema limicola and Desulfonema magnum.</title>
        <authorList>
            <person name="Schnaars V."/>
            <person name="Wohlbrand L."/>
            <person name="Scheve S."/>
            <person name="Hinrichs C."/>
            <person name="Reinhardt R."/>
            <person name="Rabus R."/>
        </authorList>
    </citation>
    <scope>NUCLEOTIDE SEQUENCE</scope>
    <source>
        <strain evidence="6">4be13</strain>
    </source>
</reference>
<sequence length="304" mass="35208">MNIQVLIVDDDVALCDAMYEFIKMFGYQTARVYSAEQAIELLEKRGFHIVITDIILPEMSGLELTCLIKEKYDADVIVMTGHREDYSYKEAIDKGASDFLFKPLRFEELLLRLKRVLREQLLIKERDRMLKNLQALVITDDLTGLYNSRHFHERLKTEADRAIRYKRPVSLLFLDVDSFKQYNDTYGHMEGDRILTRIGQIMKSGLRKTDSIYRYGGDEFTAILPETTGRDAHVAAQRIIRMMETETFFTEIGKSLDITVSIGITEYYAGEDLAAFIKRADMAMFRSKQQGRNKITSLYAEKPS</sequence>
<evidence type="ECO:0000256" key="2">
    <source>
        <dbReference type="ARBA" id="ARBA00034247"/>
    </source>
</evidence>
<dbReference type="EMBL" id="CP061800">
    <property type="protein sequence ID" value="QTA87578.1"/>
    <property type="molecule type" value="Genomic_DNA"/>
</dbReference>
<dbReference type="Gene3D" id="3.40.50.2300">
    <property type="match status" value="1"/>
</dbReference>
<dbReference type="Proteomes" id="UP000663722">
    <property type="component" value="Chromosome"/>
</dbReference>
<dbReference type="InterPro" id="IPR011006">
    <property type="entry name" value="CheY-like_superfamily"/>
</dbReference>
<dbReference type="GO" id="GO:0005886">
    <property type="term" value="C:plasma membrane"/>
    <property type="evidence" value="ECO:0007669"/>
    <property type="project" value="TreeGrafter"/>
</dbReference>
<evidence type="ECO:0000259" key="4">
    <source>
        <dbReference type="PROSITE" id="PS50110"/>
    </source>
</evidence>
<dbReference type="InterPro" id="IPR050469">
    <property type="entry name" value="Diguanylate_Cyclase"/>
</dbReference>
<dbReference type="RefSeq" id="WP_207682707.1">
    <property type="nucleotide sequence ID" value="NZ_CP061800.1"/>
</dbReference>